<reference evidence="2" key="1">
    <citation type="submission" date="2023-07" db="EMBL/GenBank/DDBJ databases">
        <title>draft genome sequence of fig (Ficus carica).</title>
        <authorList>
            <person name="Takahashi T."/>
            <person name="Nishimura K."/>
        </authorList>
    </citation>
    <scope>NUCLEOTIDE SEQUENCE</scope>
</reference>
<keyword evidence="3" id="KW-1185">Reference proteome</keyword>
<dbReference type="AlphaFoldDB" id="A0AA87ZHN6"/>
<proteinExistence type="predicted"/>
<evidence type="ECO:0000313" key="3">
    <source>
        <dbReference type="Proteomes" id="UP001187192"/>
    </source>
</evidence>
<evidence type="ECO:0000313" key="2">
    <source>
        <dbReference type="EMBL" id="GMN36453.1"/>
    </source>
</evidence>
<name>A0AA87ZHN6_FICCA</name>
<protein>
    <submittedName>
        <fullName evidence="2">Uncharacterized protein</fullName>
    </submittedName>
</protein>
<accession>A0AA87ZHN6</accession>
<feature type="region of interest" description="Disordered" evidence="1">
    <location>
        <begin position="1"/>
        <end position="26"/>
    </location>
</feature>
<evidence type="ECO:0000256" key="1">
    <source>
        <dbReference type="SAM" id="MobiDB-lite"/>
    </source>
</evidence>
<dbReference type="EMBL" id="BTGU01000006">
    <property type="protein sequence ID" value="GMN36453.1"/>
    <property type="molecule type" value="Genomic_DNA"/>
</dbReference>
<feature type="compositionally biased region" description="Polar residues" evidence="1">
    <location>
        <begin position="10"/>
        <end position="26"/>
    </location>
</feature>
<comment type="caution">
    <text evidence="2">The sequence shown here is derived from an EMBL/GenBank/DDBJ whole genome shotgun (WGS) entry which is preliminary data.</text>
</comment>
<gene>
    <name evidence="2" type="ORF">TIFTF001_006020</name>
</gene>
<dbReference type="Gramene" id="FCD_00005994-RA">
    <property type="protein sequence ID" value="FCD_00005994-RA:cds"/>
    <property type="gene ID" value="FCD_00005994"/>
</dbReference>
<organism evidence="2 3">
    <name type="scientific">Ficus carica</name>
    <name type="common">Common fig</name>
    <dbReference type="NCBI Taxonomy" id="3494"/>
    <lineage>
        <taxon>Eukaryota</taxon>
        <taxon>Viridiplantae</taxon>
        <taxon>Streptophyta</taxon>
        <taxon>Embryophyta</taxon>
        <taxon>Tracheophyta</taxon>
        <taxon>Spermatophyta</taxon>
        <taxon>Magnoliopsida</taxon>
        <taxon>eudicotyledons</taxon>
        <taxon>Gunneridae</taxon>
        <taxon>Pentapetalae</taxon>
        <taxon>rosids</taxon>
        <taxon>fabids</taxon>
        <taxon>Rosales</taxon>
        <taxon>Moraceae</taxon>
        <taxon>Ficeae</taxon>
        <taxon>Ficus</taxon>
    </lineage>
</organism>
<sequence>MGANLCSFRHPSTSHDQGVNNPGNDASSKSCSAILGLIRRTAGCLQKTDDHQRAEKRSTTSNALVMHTSDDHKKIKKSKVMRKLTLEEWIMNSPASHVRKPDFHSGGELCVFRHSSKKVHPSAYSSCSRSSPFDRRTSLASKAKDSFCLEPVVMKSAGREGHGHGASSTNSMTRSVSGKLTKRVSFREEPDIFIFYSPDEEALFSDRQNDSVV</sequence>
<dbReference type="Proteomes" id="UP001187192">
    <property type="component" value="Unassembled WGS sequence"/>
</dbReference>